<protein>
    <submittedName>
        <fullName evidence="1">Uncharacterized protein</fullName>
    </submittedName>
</protein>
<dbReference type="Proteomes" id="UP000717624">
    <property type="component" value="Unassembled WGS sequence"/>
</dbReference>
<keyword evidence="2" id="KW-1185">Reference proteome</keyword>
<evidence type="ECO:0000313" key="2">
    <source>
        <dbReference type="Proteomes" id="UP000717624"/>
    </source>
</evidence>
<accession>A0A939BTD2</accession>
<reference evidence="1" key="1">
    <citation type="submission" date="2021-01" db="EMBL/GenBank/DDBJ databases">
        <title>Genomic Encyclopedia of Type Strains, Phase IV (KMG-IV): sequencing the most valuable type-strain genomes for metagenomic binning, comparative biology and taxonomic classification.</title>
        <authorList>
            <person name="Goeker M."/>
        </authorList>
    </citation>
    <scope>NUCLEOTIDE SEQUENCE</scope>
    <source>
        <strain evidence="1">DSM 25523</strain>
    </source>
</reference>
<dbReference type="EMBL" id="JAFBEB010000011">
    <property type="protein sequence ID" value="MBM7591393.1"/>
    <property type="molecule type" value="Genomic_DNA"/>
</dbReference>
<gene>
    <name evidence="1" type="ORF">JOD01_003032</name>
</gene>
<dbReference type="AlphaFoldDB" id="A0A939BTD2"/>
<organism evidence="1 2">
    <name type="scientific">Brevibacillus fulvus</name>
    <dbReference type="NCBI Taxonomy" id="1125967"/>
    <lineage>
        <taxon>Bacteria</taxon>
        <taxon>Bacillati</taxon>
        <taxon>Bacillota</taxon>
        <taxon>Bacilli</taxon>
        <taxon>Bacillales</taxon>
        <taxon>Paenibacillaceae</taxon>
        <taxon>Brevibacillus</taxon>
    </lineage>
</organism>
<comment type="caution">
    <text evidence="1">The sequence shown here is derived from an EMBL/GenBank/DDBJ whole genome shotgun (WGS) entry which is preliminary data.</text>
</comment>
<proteinExistence type="predicted"/>
<name>A0A939BTD2_9BACL</name>
<sequence length="51" mass="6185">MKTQPEPVAARNRLFAEDGSKRFFLIQPLVGFLIQFDPFRRPFFNFVYYRL</sequence>
<evidence type="ECO:0000313" key="1">
    <source>
        <dbReference type="EMBL" id="MBM7591393.1"/>
    </source>
</evidence>